<dbReference type="EnsemblPlants" id="PGSC0003DMT400043670">
    <property type="protein sequence ID" value="PGSC0003DMT400043670"/>
    <property type="gene ID" value="PGSC0003DMG401016958"/>
</dbReference>
<dbReference type="Gene3D" id="3.40.50.10300">
    <property type="entry name" value="CoaB-like"/>
    <property type="match status" value="1"/>
</dbReference>
<keyword evidence="2" id="KW-1185">Reference proteome</keyword>
<accession>M1BF17</accession>
<evidence type="ECO:0000313" key="1">
    <source>
        <dbReference type="EnsemblPlants" id="PGSC0003DMT400043670"/>
    </source>
</evidence>
<sequence length="94" mass="10274">MNSTDHAPETPTLKIKAFFESAPPLKDAAEIQTKLKEFVDRNSSSGNGKANRVVCVTSGGTTVPLEKRCVRYIDNFSSGHRGSASTEYIMKNHT</sequence>
<proteinExistence type="predicted"/>
<dbReference type="AlphaFoldDB" id="M1BF17"/>
<reference evidence="2" key="1">
    <citation type="journal article" date="2011" name="Nature">
        <title>Genome sequence and analysis of the tuber crop potato.</title>
        <authorList>
            <consortium name="The Potato Genome Sequencing Consortium"/>
        </authorList>
    </citation>
    <scope>NUCLEOTIDE SEQUENCE [LARGE SCALE GENOMIC DNA]</scope>
    <source>
        <strain evidence="2">cv. DM1-3 516 R44</strain>
    </source>
</reference>
<evidence type="ECO:0000313" key="2">
    <source>
        <dbReference type="Proteomes" id="UP000011115"/>
    </source>
</evidence>
<dbReference type="Gramene" id="PGSC0003DMT400043670">
    <property type="protein sequence ID" value="PGSC0003DMT400043670"/>
    <property type="gene ID" value="PGSC0003DMG401016958"/>
</dbReference>
<name>M1BF17_SOLTU</name>
<dbReference type="InterPro" id="IPR035929">
    <property type="entry name" value="CoaB-like_sf"/>
</dbReference>
<dbReference type="HOGENOM" id="CLU_184010_0_0_1"/>
<dbReference type="SUPFAM" id="SSF102645">
    <property type="entry name" value="CoaB-like"/>
    <property type="match status" value="1"/>
</dbReference>
<reference evidence="1" key="2">
    <citation type="submission" date="2015-06" db="UniProtKB">
        <authorList>
            <consortium name="EnsemblPlants"/>
        </authorList>
    </citation>
    <scope>IDENTIFICATION</scope>
    <source>
        <strain evidence="1">DM1-3 516 R44</strain>
    </source>
</reference>
<dbReference type="ExpressionAtlas" id="M1BF17">
    <property type="expression patterns" value="baseline"/>
</dbReference>
<dbReference type="Proteomes" id="UP000011115">
    <property type="component" value="Unassembled WGS sequence"/>
</dbReference>
<protein>
    <submittedName>
        <fullName evidence="1">Cornichon</fullName>
    </submittedName>
</protein>
<dbReference type="OrthoDB" id="70224at2759"/>
<gene>
    <name evidence="1" type="primary">LOC102590816</name>
</gene>
<organism evidence="1 2">
    <name type="scientific">Solanum tuberosum</name>
    <name type="common">Potato</name>
    <dbReference type="NCBI Taxonomy" id="4113"/>
    <lineage>
        <taxon>Eukaryota</taxon>
        <taxon>Viridiplantae</taxon>
        <taxon>Streptophyta</taxon>
        <taxon>Embryophyta</taxon>
        <taxon>Tracheophyta</taxon>
        <taxon>Spermatophyta</taxon>
        <taxon>Magnoliopsida</taxon>
        <taxon>eudicotyledons</taxon>
        <taxon>Gunneridae</taxon>
        <taxon>Pentapetalae</taxon>
        <taxon>asterids</taxon>
        <taxon>lamiids</taxon>
        <taxon>Solanales</taxon>
        <taxon>Solanaceae</taxon>
        <taxon>Solanoideae</taxon>
        <taxon>Solaneae</taxon>
        <taxon>Solanum</taxon>
    </lineage>
</organism>